<evidence type="ECO:0000313" key="4">
    <source>
        <dbReference type="Proteomes" id="UP001341840"/>
    </source>
</evidence>
<accession>A0ABU6Q5L8</accession>
<evidence type="ECO:0000256" key="1">
    <source>
        <dbReference type="SAM" id="MobiDB-lite"/>
    </source>
</evidence>
<dbReference type="EMBL" id="JASCZI010000025">
    <property type="protein sequence ID" value="MED6107046.1"/>
    <property type="molecule type" value="Genomic_DNA"/>
</dbReference>
<dbReference type="SMART" id="SM00256">
    <property type="entry name" value="FBOX"/>
    <property type="match status" value="2"/>
</dbReference>
<evidence type="ECO:0000313" key="3">
    <source>
        <dbReference type="EMBL" id="MED6107046.1"/>
    </source>
</evidence>
<dbReference type="PROSITE" id="PS50181">
    <property type="entry name" value="FBOX"/>
    <property type="match status" value="1"/>
</dbReference>
<comment type="caution">
    <text evidence="3">The sequence shown here is derived from an EMBL/GenBank/DDBJ whole genome shotgun (WGS) entry which is preliminary data.</text>
</comment>
<dbReference type="NCBIfam" id="TIGR01640">
    <property type="entry name" value="F_box_assoc_1"/>
    <property type="match status" value="2"/>
</dbReference>
<dbReference type="InterPro" id="IPR006527">
    <property type="entry name" value="F-box-assoc_dom_typ1"/>
</dbReference>
<dbReference type="CDD" id="cd22157">
    <property type="entry name" value="F-box_AtFBW1-like"/>
    <property type="match status" value="1"/>
</dbReference>
<evidence type="ECO:0000259" key="2">
    <source>
        <dbReference type="PROSITE" id="PS50181"/>
    </source>
</evidence>
<dbReference type="PANTHER" id="PTHR31672:SF13">
    <property type="entry name" value="F-BOX PROTEIN CPR30-LIKE"/>
    <property type="match status" value="1"/>
</dbReference>
<gene>
    <name evidence="3" type="ORF">PIB30_010492</name>
</gene>
<feature type="region of interest" description="Disordered" evidence="1">
    <location>
        <begin position="381"/>
        <end position="404"/>
    </location>
</feature>
<sequence>MEKEKQKQKSINEILPLELIQLILLRVPARHLGGLRCVSKLWQSLISDPHFAESHLHHSPTPTHAYRFIENCGHNYFYYLDALFNDYDNEDASAEVRMVPPSFKKHIGPNFGVMLSCRGFLLLIHSSDHHLLVVFNPLTGDASETICCSHILSHLNKKNKYVSFYGFGYDVSQDDYLFVVAWNDDQNQDRFHCFSLRSNSWIHLDFALPTPLGEVFTYSPGLFLNGAIHWVSCRVSPCSNDILVFDMKERTFSQISAPKQVLTGTRPDLVLLGGCLALYFHVEGKTNIWVMKEYKVQSSWTLYVISCYKFKPLYLSSNGDIIGLHLIRQDGEQLIIFLKYNVLGALLKCYKFLHTNFDIDATNDVYTETLLPLPTSDLKDKDKKKKINGMKKAKERSSMEKQKQKQKSINEILPLELIQRILLSVPVKQLARMRCVSKHWQSLISDPHFAESHLHHSPAAIHAYLFIENYCHDFYYLDALFDDYNEDASEVRVVLPPFKKKLSPNFTVLLSCLGFLLLTKSSDPSLLAVFNPLTGDVSETICCSHILSHLNKKNKSDVSLYGFGYDASQDDYLLVVAWNDDDNQDRLHCFSLRFNSWIHLDYAFPKPLGVVPQIQGLFLNGAIHWVSYRVSPCSNDLLVFDMKERTFSQMSTPKQVATRTSLDLVPLGGCLALYFHEEGKTNIWVMKEYKVQSSWTLYVIPCNNFKPLYLSNNGDIIGLHHIRDGEKLIRFLKYNLLGELLKCYKFLHTDFDIRATSDVVYTETLLPLPTSDIKDKDKKKKKINGV</sequence>
<dbReference type="PANTHER" id="PTHR31672">
    <property type="entry name" value="BNACNNG10540D PROTEIN"/>
    <property type="match status" value="1"/>
</dbReference>
<dbReference type="Gene3D" id="1.20.1280.50">
    <property type="match status" value="2"/>
</dbReference>
<protein>
    <recommendedName>
        <fullName evidence="2">F-box domain-containing protein</fullName>
    </recommendedName>
</protein>
<dbReference type="Pfam" id="PF07734">
    <property type="entry name" value="FBA_1"/>
    <property type="match status" value="2"/>
</dbReference>
<dbReference type="SUPFAM" id="SSF81383">
    <property type="entry name" value="F-box domain"/>
    <property type="match status" value="2"/>
</dbReference>
<dbReference type="InterPro" id="IPR001810">
    <property type="entry name" value="F-box_dom"/>
</dbReference>
<dbReference type="Pfam" id="PF00646">
    <property type="entry name" value="F-box"/>
    <property type="match status" value="2"/>
</dbReference>
<dbReference type="InterPro" id="IPR036047">
    <property type="entry name" value="F-box-like_dom_sf"/>
</dbReference>
<keyword evidence="4" id="KW-1185">Reference proteome</keyword>
<proteinExistence type="predicted"/>
<name>A0ABU6Q5L8_9FABA</name>
<dbReference type="InterPro" id="IPR017451">
    <property type="entry name" value="F-box-assoc_interact_dom"/>
</dbReference>
<feature type="compositionally biased region" description="Basic residues" evidence="1">
    <location>
        <begin position="382"/>
        <end position="394"/>
    </location>
</feature>
<feature type="domain" description="F-box" evidence="2">
    <location>
        <begin position="407"/>
        <end position="453"/>
    </location>
</feature>
<dbReference type="Proteomes" id="UP001341840">
    <property type="component" value="Unassembled WGS sequence"/>
</dbReference>
<dbReference type="InterPro" id="IPR050796">
    <property type="entry name" value="SCF_F-box_component"/>
</dbReference>
<dbReference type="SUPFAM" id="SSF50965">
    <property type="entry name" value="Galactose oxidase, central domain"/>
    <property type="match status" value="1"/>
</dbReference>
<organism evidence="3 4">
    <name type="scientific">Stylosanthes scabra</name>
    <dbReference type="NCBI Taxonomy" id="79078"/>
    <lineage>
        <taxon>Eukaryota</taxon>
        <taxon>Viridiplantae</taxon>
        <taxon>Streptophyta</taxon>
        <taxon>Embryophyta</taxon>
        <taxon>Tracheophyta</taxon>
        <taxon>Spermatophyta</taxon>
        <taxon>Magnoliopsida</taxon>
        <taxon>eudicotyledons</taxon>
        <taxon>Gunneridae</taxon>
        <taxon>Pentapetalae</taxon>
        <taxon>rosids</taxon>
        <taxon>fabids</taxon>
        <taxon>Fabales</taxon>
        <taxon>Fabaceae</taxon>
        <taxon>Papilionoideae</taxon>
        <taxon>50 kb inversion clade</taxon>
        <taxon>dalbergioids sensu lato</taxon>
        <taxon>Dalbergieae</taxon>
        <taxon>Pterocarpus clade</taxon>
        <taxon>Stylosanthes</taxon>
    </lineage>
</organism>
<reference evidence="3 4" key="1">
    <citation type="journal article" date="2023" name="Plants (Basel)">
        <title>Bridging the Gap: Combining Genomics and Transcriptomics Approaches to Understand Stylosanthes scabra, an Orphan Legume from the Brazilian Caatinga.</title>
        <authorList>
            <person name="Ferreira-Neto J.R.C."/>
            <person name="da Silva M.D."/>
            <person name="Binneck E."/>
            <person name="de Melo N.F."/>
            <person name="da Silva R.H."/>
            <person name="de Melo A.L.T.M."/>
            <person name="Pandolfi V."/>
            <person name="Bustamante F.O."/>
            <person name="Brasileiro-Vidal A.C."/>
            <person name="Benko-Iseppon A.M."/>
        </authorList>
    </citation>
    <scope>NUCLEOTIDE SEQUENCE [LARGE SCALE GENOMIC DNA]</scope>
    <source>
        <tissue evidence="3">Leaves</tissue>
    </source>
</reference>
<dbReference type="InterPro" id="IPR011043">
    <property type="entry name" value="Gal_Oxase/kelch_b-propeller"/>
</dbReference>